<dbReference type="Proteomes" id="UP000594638">
    <property type="component" value="Unassembled WGS sequence"/>
</dbReference>
<dbReference type="EMBL" id="CACTIH010007646">
    <property type="protein sequence ID" value="CAA3016792.1"/>
    <property type="molecule type" value="Genomic_DNA"/>
</dbReference>
<protein>
    <submittedName>
        <fullName evidence="1">Uncharacterized protein</fullName>
    </submittedName>
</protein>
<proteinExistence type="predicted"/>
<gene>
    <name evidence="1" type="ORF">OLEA9_A008824</name>
</gene>
<organism evidence="1 2">
    <name type="scientific">Olea europaea subsp. europaea</name>
    <dbReference type="NCBI Taxonomy" id="158383"/>
    <lineage>
        <taxon>Eukaryota</taxon>
        <taxon>Viridiplantae</taxon>
        <taxon>Streptophyta</taxon>
        <taxon>Embryophyta</taxon>
        <taxon>Tracheophyta</taxon>
        <taxon>Spermatophyta</taxon>
        <taxon>Magnoliopsida</taxon>
        <taxon>eudicotyledons</taxon>
        <taxon>Gunneridae</taxon>
        <taxon>Pentapetalae</taxon>
        <taxon>asterids</taxon>
        <taxon>lamiids</taxon>
        <taxon>Lamiales</taxon>
        <taxon>Oleaceae</taxon>
        <taxon>Oleeae</taxon>
        <taxon>Olea</taxon>
    </lineage>
</organism>
<dbReference type="Gramene" id="OE9A008824T1">
    <property type="protein sequence ID" value="OE9A008824C1"/>
    <property type="gene ID" value="OE9A008824"/>
</dbReference>
<reference evidence="1 2" key="1">
    <citation type="submission" date="2019-12" db="EMBL/GenBank/DDBJ databases">
        <authorList>
            <person name="Alioto T."/>
            <person name="Alioto T."/>
            <person name="Gomez Garrido J."/>
        </authorList>
    </citation>
    <scope>NUCLEOTIDE SEQUENCE [LARGE SCALE GENOMIC DNA]</scope>
</reference>
<keyword evidence="2" id="KW-1185">Reference proteome</keyword>
<name>A0A8S0UBZ3_OLEEU</name>
<sequence length="144" mass="15964">MNPACDKSTNLATNPSPYPIRFSLTDQQYLYPQSSPPNSTTTSTSPIVIDHHALTRSPNSPFAVSRQFTIDFSSLTAAYTTQLNLSNKFPLHTAHHSTALPPKNPQTQHHCCHCHTTTKQSPNSTSSRCHHHQCLFQHSSTQPS</sequence>
<comment type="caution">
    <text evidence="1">The sequence shown here is derived from an EMBL/GenBank/DDBJ whole genome shotgun (WGS) entry which is preliminary data.</text>
</comment>
<dbReference type="AlphaFoldDB" id="A0A8S0UBZ3"/>
<evidence type="ECO:0000313" key="1">
    <source>
        <dbReference type="EMBL" id="CAA3016792.1"/>
    </source>
</evidence>
<evidence type="ECO:0000313" key="2">
    <source>
        <dbReference type="Proteomes" id="UP000594638"/>
    </source>
</evidence>
<accession>A0A8S0UBZ3</accession>